<dbReference type="GO" id="GO:0005886">
    <property type="term" value="C:plasma membrane"/>
    <property type="evidence" value="ECO:0007669"/>
    <property type="project" value="UniProtKB-SubCell"/>
</dbReference>
<comment type="subcellular location">
    <subcellularLocation>
        <location evidence="1">Cell membrane</location>
        <topology evidence="1">Multi-pass membrane protein</topology>
    </subcellularLocation>
</comment>
<proteinExistence type="inferred from homology"/>
<keyword evidence="4 8" id="KW-0812">Transmembrane</keyword>
<dbReference type="Pfam" id="PF03176">
    <property type="entry name" value="MMPL"/>
    <property type="match status" value="2"/>
</dbReference>
<sequence>MRAIIKGKWFVLLSWIAVIAVLFMSAPNMEQLVRDKGQISVPEGYSSTLAEEILNDVQSNENSGNELQTALVFHSDKKLTEEDFSKAEKAIQQLEKNKSKLGITSILTHFNQEELKEQLVSADGKTILVSLNVTANDREAKEITKALYNALENVELDHYYTGNWLISEDLVTNSQEGLKKTEGITVVFILIVLLLVFRSAIAPIIPLVTVGFSYLAAQSIVAILVDKVDFPLSTFTQIFLVAVLFGIGTDYCILLLSRFKEEMSKNDSVVEAIVITYRNAGKTVFFSGLAVMIGFASIGFSTFVLYQSAAAVAIGVALLLVALFTIVPFFMAVLGKKLFWPSKGKLEHGESKFWGFVGSFALARPLIALLIVAAISVPALFTYDGDLSFNSLEEIGDEFNSIQGFNIISDGFGPGESMPTQIVIKNDDELNSSEYIALTEKISQELNKISGVDTVRSVTRPTGETIDDLYISEQVKSLEDGLGQGNEGLEQISSGLADAGSQLAANQPKMEEAADGINQLISGTTQLQTGMGTIQENLAKIEDGLNKGAAGTTQVKEGLAVIKTKSAEVLAGSKQLQEGYKQAAEGLTTLEGNYEKAAKGVSDLNTSLMAANQYFTNLENQYSGIEENDNYKAIKMTIQGSQVATAELAGSLNQLNAGLKGAQEGISFANGKFSEAIAGQEALVKGMEDLIKGLTEIESGLYTMGNGQGQIVDSLPQFSNGLNGLNSGQQQILTGFKDMSGQITQLSDGLTESADGLNQVSDGLESAQEYLAGVSEQEQNGFFIPQEVLDGKDFKQVLDTYMSKDRKVMTIDVVFNKNPYSNAALNTVPEIKQTVERVVKDTKLENAEIAVGGVSSMHHDLDNISQADYSRTVVLMLIGITIILIILFRSIIMPLYLIGSLILTYFTSMALAEVLFVNILGYSGISWAVPFFAFVILIALGIDYSIFLMDRFNEFKHLPVEQAILISMKKMGTVIISAAVILGGTFAAMMPAGVLSLLQIAAILLIGLSLYALVILPLFVPVMVKTFGEANYWPFKKNTDTVVHDHSTHM</sequence>
<keyword evidence="6 8" id="KW-0472">Membrane</keyword>
<dbReference type="Proteomes" id="UP000548423">
    <property type="component" value="Unassembled WGS sequence"/>
</dbReference>
<organism evidence="10 11">
    <name type="scientific">Neobacillus niacini</name>
    <dbReference type="NCBI Taxonomy" id="86668"/>
    <lineage>
        <taxon>Bacteria</taxon>
        <taxon>Bacillati</taxon>
        <taxon>Bacillota</taxon>
        <taxon>Bacilli</taxon>
        <taxon>Bacillales</taxon>
        <taxon>Bacillaceae</taxon>
        <taxon>Neobacillus</taxon>
    </lineage>
</organism>
<comment type="similarity">
    <text evidence="2">Belongs to the resistance-nodulation-cell division (RND) (TC 2.A.6) family. MmpL subfamily.</text>
</comment>
<keyword evidence="7" id="KW-0175">Coiled coil</keyword>
<evidence type="ECO:0000256" key="2">
    <source>
        <dbReference type="ARBA" id="ARBA00010157"/>
    </source>
</evidence>
<feature type="transmembrane region" description="Helical" evidence="8">
    <location>
        <begin position="927"/>
        <end position="950"/>
    </location>
</feature>
<comment type="caution">
    <text evidence="10">The sequence shown here is derived from an EMBL/GenBank/DDBJ whole genome shotgun (WGS) entry which is preliminary data.</text>
</comment>
<feature type="transmembrane region" description="Helical" evidence="8">
    <location>
        <begin position="204"/>
        <end position="225"/>
    </location>
</feature>
<dbReference type="AlphaFoldDB" id="A0A852TH75"/>
<evidence type="ECO:0000313" key="10">
    <source>
        <dbReference type="EMBL" id="NYE06628.1"/>
    </source>
</evidence>
<evidence type="ECO:0000256" key="8">
    <source>
        <dbReference type="SAM" id="Phobius"/>
    </source>
</evidence>
<evidence type="ECO:0000256" key="3">
    <source>
        <dbReference type="ARBA" id="ARBA00022475"/>
    </source>
</evidence>
<feature type="transmembrane region" description="Helical" evidence="8">
    <location>
        <begin position="312"/>
        <end position="333"/>
    </location>
</feature>
<feature type="coiled-coil region" evidence="7">
    <location>
        <begin position="77"/>
        <end position="104"/>
    </location>
</feature>
<feature type="transmembrane region" description="Helical" evidence="8">
    <location>
        <begin position="181"/>
        <end position="197"/>
    </location>
</feature>
<keyword evidence="5 8" id="KW-1133">Transmembrane helix</keyword>
<dbReference type="EMBL" id="JACCBX010000007">
    <property type="protein sequence ID" value="NYE06628.1"/>
    <property type="molecule type" value="Genomic_DNA"/>
</dbReference>
<dbReference type="Gene3D" id="1.20.1640.10">
    <property type="entry name" value="Multidrug efflux transporter AcrB transmembrane domain"/>
    <property type="match status" value="2"/>
</dbReference>
<evidence type="ECO:0000256" key="1">
    <source>
        <dbReference type="ARBA" id="ARBA00004651"/>
    </source>
</evidence>
<dbReference type="Gene3D" id="1.10.287.1490">
    <property type="match status" value="1"/>
</dbReference>
<feature type="transmembrane region" description="Helical" evidence="8">
    <location>
        <begin position="353"/>
        <end position="381"/>
    </location>
</feature>
<feature type="domain" description="Membrane transport protein MMPL" evidence="9">
    <location>
        <begin position="49"/>
        <end position="366"/>
    </location>
</feature>
<dbReference type="InterPro" id="IPR050545">
    <property type="entry name" value="Mycobact_MmpL"/>
</dbReference>
<feature type="domain" description="Membrane transport protein MMPL" evidence="9">
    <location>
        <begin position="745"/>
        <end position="1036"/>
    </location>
</feature>
<dbReference type="SUPFAM" id="SSF82866">
    <property type="entry name" value="Multidrug efflux transporter AcrB transmembrane domain"/>
    <property type="match status" value="2"/>
</dbReference>
<dbReference type="PANTHER" id="PTHR33406">
    <property type="entry name" value="MEMBRANE PROTEIN MJ1562-RELATED"/>
    <property type="match status" value="1"/>
</dbReference>
<reference evidence="11" key="1">
    <citation type="submission" date="2020-07" db="EMBL/GenBank/DDBJ databases">
        <authorList>
            <person name="Partida-Martinez L."/>
            <person name="Huntemann M."/>
            <person name="Clum A."/>
            <person name="Wang J."/>
            <person name="Palaniappan K."/>
            <person name="Ritter S."/>
            <person name="Chen I.-M."/>
            <person name="Stamatis D."/>
            <person name="Reddy T."/>
            <person name="O'Malley R."/>
            <person name="Daum C."/>
            <person name="Shapiro N."/>
            <person name="Ivanova N."/>
            <person name="Kyrpides N."/>
            <person name="Woyke T."/>
        </authorList>
    </citation>
    <scope>NUCLEOTIDE SEQUENCE [LARGE SCALE GENOMIC DNA]</scope>
    <source>
        <strain evidence="11">AT2.8</strain>
    </source>
</reference>
<evidence type="ECO:0000256" key="4">
    <source>
        <dbReference type="ARBA" id="ARBA00022692"/>
    </source>
</evidence>
<dbReference type="PANTHER" id="PTHR33406:SF6">
    <property type="entry name" value="MEMBRANE PROTEIN YDGH-RELATED"/>
    <property type="match status" value="1"/>
</dbReference>
<feature type="transmembrane region" description="Helical" evidence="8">
    <location>
        <begin position="237"/>
        <end position="256"/>
    </location>
</feature>
<feature type="transmembrane region" description="Helical" evidence="8">
    <location>
        <begin position="869"/>
        <end position="888"/>
    </location>
</feature>
<reference evidence="11" key="2">
    <citation type="submission" date="2020-08" db="EMBL/GenBank/DDBJ databases">
        <title>The Agave Microbiome: Exploring the role of microbial communities in plant adaptations to desert environments.</title>
        <authorList>
            <person name="Partida-Martinez L.P."/>
        </authorList>
    </citation>
    <scope>NUCLEOTIDE SEQUENCE [LARGE SCALE GENOMIC DNA]</scope>
    <source>
        <strain evidence="11">AT2.8</strain>
    </source>
</reference>
<name>A0A852TH75_9BACI</name>
<gene>
    <name evidence="10" type="ORF">F4694_003408</name>
</gene>
<feature type="transmembrane region" description="Helical" evidence="8">
    <location>
        <begin position="971"/>
        <end position="990"/>
    </location>
</feature>
<keyword evidence="3" id="KW-1003">Cell membrane</keyword>
<evidence type="ECO:0000259" key="9">
    <source>
        <dbReference type="Pfam" id="PF03176"/>
    </source>
</evidence>
<dbReference type="InterPro" id="IPR004869">
    <property type="entry name" value="MMPL_dom"/>
</dbReference>
<feature type="transmembrane region" description="Helical" evidence="8">
    <location>
        <begin position="996"/>
        <end position="1020"/>
    </location>
</feature>
<feature type="transmembrane region" description="Helical" evidence="8">
    <location>
        <begin position="284"/>
        <end position="306"/>
    </location>
</feature>
<feature type="transmembrane region" description="Helical" evidence="8">
    <location>
        <begin position="895"/>
        <end position="921"/>
    </location>
</feature>
<evidence type="ECO:0000256" key="6">
    <source>
        <dbReference type="ARBA" id="ARBA00023136"/>
    </source>
</evidence>
<evidence type="ECO:0000313" key="11">
    <source>
        <dbReference type="Proteomes" id="UP000548423"/>
    </source>
</evidence>
<evidence type="ECO:0000256" key="5">
    <source>
        <dbReference type="ARBA" id="ARBA00022989"/>
    </source>
</evidence>
<accession>A0A852TH75</accession>
<protein>
    <submittedName>
        <fullName evidence="10">RND superfamily putative drug exporter</fullName>
    </submittedName>
</protein>
<evidence type="ECO:0000256" key="7">
    <source>
        <dbReference type="SAM" id="Coils"/>
    </source>
</evidence>